<dbReference type="InterPro" id="IPR000743">
    <property type="entry name" value="Glyco_hydro_28"/>
</dbReference>
<evidence type="ECO:0000256" key="2">
    <source>
        <dbReference type="ARBA" id="ARBA00022801"/>
    </source>
</evidence>
<organism evidence="5">
    <name type="scientific">candidate division TA06 bacterium ADurb.Bin131</name>
    <dbReference type="NCBI Taxonomy" id="1852827"/>
    <lineage>
        <taxon>Bacteria</taxon>
        <taxon>Bacteria division TA06</taxon>
    </lineage>
</organism>
<comment type="similarity">
    <text evidence="1 4">Belongs to the glycosyl hydrolase 28 family.</text>
</comment>
<accession>A0A1V6CB07</accession>
<gene>
    <name evidence="5" type="primary">pehA</name>
    <name evidence="5" type="ORF">BWX89_00643</name>
</gene>
<protein>
    <submittedName>
        <fullName evidence="5">Endo-polygalacturonase</fullName>
        <ecNumber evidence="5">3.2.1.15</ecNumber>
    </submittedName>
</protein>
<dbReference type="SMART" id="SM00710">
    <property type="entry name" value="PbH1"/>
    <property type="match status" value="6"/>
</dbReference>
<dbReference type="AlphaFoldDB" id="A0A1V6CB07"/>
<dbReference type="SUPFAM" id="SSF51126">
    <property type="entry name" value="Pectin lyase-like"/>
    <property type="match status" value="1"/>
</dbReference>
<dbReference type="PANTHER" id="PTHR31339:SF9">
    <property type="entry name" value="PLASMIN AND FIBRONECTIN-BINDING PROTEIN A"/>
    <property type="match status" value="1"/>
</dbReference>
<reference evidence="5" key="1">
    <citation type="submission" date="2017-02" db="EMBL/GenBank/DDBJ databases">
        <title>Delving into the versatile metabolic prowess of the omnipresent phylum Bacteroidetes.</title>
        <authorList>
            <person name="Nobu M.K."/>
            <person name="Mei R."/>
            <person name="Narihiro T."/>
            <person name="Kuroda K."/>
            <person name="Liu W.-T."/>
        </authorList>
    </citation>
    <scope>NUCLEOTIDE SEQUENCE</scope>
    <source>
        <strain evidence="5">ADurb.Bin131</strain>
    </source>
</reference>
<evidence type="ECO:0000256" key="3">
    <source>
        <dbReference type="ARBA" id="ARBA00023295"/>
    </source>
</evidence>
<dbReference type="Gene3D" id="2.160.20.10">
    <property type="entry name" value="Single-stranded right-handed beta-helix, Pectin lyase-like"/>
    <property type="match status" value="1"/>
</dbReference>
<dbReference type="InterPro" id="IPR051801">
    <property type="entry name" value="GH28_Enzymes"/>
</dbReference>
<dbReference type="GO" id="GO:0004650">
    <property type="term" value="F:polygalacturonase activity"/>
    <property type="evidence" value="ECO:0007669"/>
    <property type="project" value="UniProtKB-EC"/>
</dbReference>
<dbReference type="InterPro" id="IPR012334">
    <property type="entry name" value="Pectin_lyas_fold"/>
</dbReference>
<dbReference type="Pfam" id="PF00295">
    <property type="entry name" value="Glyco_hydro_28"/>
    <property type="match status" value="1"/>
</dbReference>
<dbReference type="InterPro" id="IPR006626">
    <property type="entry name" value="PbH1"/>
</dbReference>
<keyword evidence="2 4" id="KW-0378">Hydrolase</keyword>
<sequence>MDTFKMSDFGAHTDNSKINTSNIQKAIDTCNKNGGGSVICDNGSIKTGTLIIKSNVELCIEAGSKIIGSENLEDYKDLVAPGFKPGEGIEKSKNALILASFAENISITGKGEINGSGLSFYDHKTADANGKFAKPETQRPRIIMFYRCKNVLIEDVSFVDSACWTIWLMQCENVCIHRIKISGDKKMRNIDGIDIDACCNVTVSDCIIDTEDDCIAIRSMKNLYDKVSVCENITLTNCTLKTQCNGIRVGCSGDGEIKNCVFSNIVISESTNGIIFQNPKYYLPDGITIGPDIHDILFDNIIIKCLRYPVWLFIEDGIKLKQLSDLTFSNIKISYCGGPLLIQGSKETSISDIRFTNVQINTGGEDAILCQRCRNIKFDNLDIVGV</sequence>
<dbReference type="PANTHER" id="PTHR31339">
    <property type="entry name" value="PECTIN LYASE-RELATED"/>
    <property type="match status" value="1"/>
</dbReference>
<dbReference type="GO" id="GO:0005975">
    <property type="term" value="P:carbohydrate metabolic process"/>
    <property type="evidence" value="ECO:0007669"/>
    <property type="project" value="InterPro"/>
</dbReference>
<name>A0A1V6CB07_UNCT6</name>
<dbReference type="Proteomes" id="UP000485562">
    <property type="component" value="Unassembled WGS sequence"/>
</dbReference>
<proteinExistence type="inferred from homology"/>
<dbReference type="EC" id="3.2.1.15" evidence="5"/>
<evidence type="ECO:0000256" key="1">
    <source>
        <dbReference type="ARBA" id="ARBA00008834"/>
    </source>
</evidence>
<dbReference type="EMBL" id="MWDQ01000052">
    <property type="protein sequence ID" value="OQB74078.1"/>
    <property type="molecule type" value="Genomic_DNA"/>
</dbReference>
<dbReference type="InterPro" id="IPR011050">
    <property type="entry name" value="Pectin_lyase_fold/virulence"/>
</dbReference>
<comment type="caution">
    <text evidence="5">The sequence shown here is derived from an EMBL/GenBank/DDBJ whole genome shotgun (WGS) entry which is preliminary data.</text>
</comment>
<evidence type="ECO:0000313" key="5">
    <source>
        <dbReference type="EMBL" id="OQB74078.1"/>
    </source>
</evidence>
<keyword evidence="3 4" id="KW-0326">Glycosidase</keyword>
<evidence type="ECO:0000256" key="4">
    <source>
        <dbReference type="RuleBase" id="RU361169"/>
    </source>
</evidence>